<evidence type="ECO:0000313" key="2">
    <source>
        <dbReference type="EMBL" id="NPU69227.1"/>
    </source>
</evidence>
<protein>
    <submittedName>
        <fullName evidence="2">2-vinyl bacteriochlorophyllide hydratase</fullName>
    </submittedName>
</protein>
<dbReference type="RefSeq" id="WP_172114281.1">
    <property type="nucleotide sequence ID" value="NZ_JABFDN010000015.1"/>
</dbReference>
<keyword evidence="1" id="KW-0472">Membrane</keyword>
<dbReference type="Proteomes" id="UP000886476">
    <property type="component" value="Unassembled WGS sequence"/>
</dbReference>
<feature type="transmembrane region" description="Helical" evidence="1">
    <location>
        <begin position="86"/>
        <end position="106"/>
    </location>
</feature>
<proteinExistence type="predicted"/>
<feature type="transmembrane region" description="Helical" evidence="1">
    <location>
        <begin position="118"/>
        <end position="144"/>
    </location>
</feature>
<dbReference type="EMBL" id="JABFDN010000015">
    <property type="protein sequence ID" value="NPU69227.1"/>
    <property type="molecule type" value="Genomic_DNA"/>
</dbReference>
<feature type="transmembrane region" description="Helical" evidence="1">
    <location>
        <begin position="156"/>
        <end position="175"/>
    </location>
</feature>
<accession>A0ABX2CM06</accession>
<evidence type="ECO:0000313" key="3">
    <source>
        <dbReference type="Proteomes" id="UP000886476"/>
    </source>
</evidence>
<keyword evidence="1" id="KW-1133">Transmembrane helix</keyword>
<keyword evidence="3" id="KW-1185">Reference proteome</keyword>
<name>A0ABX2CM06_9BRAD</name>
<feature type="transmembrane region" description="Helical" evidence="1">
    <location>
        <begin position="56"/>
        <end position="80"/>
    </location>
</feature>
<dbReference type="Pfam" id="PF07284">
    <property type="entry name" value="BCHF"/>
    <property type="match status" value="1"/>
</dbReference>
<dbReference type="NCBIfam" id="TIGR02020">
    <property type="entry name" value="BchF"/>
    <property type="match status" value="1"/>
</dbReference>
<evidence type="ECO:0000256" key="1">
    <source>
        <dbReference type="SAM" id="Phobius"/>
    </source>
</evidence>
<organism evidence="2 3">
    <name type="scientific">Bradyrhizobium aeschynomenes</name>
    <dbReference type="NCBI Taxonomy" id="2734909"/>
    <lineage>
        <taxon>Bacteria</taxon>
        <taxon>Pseudomonadati</taxon>
        <taxon>Pseudomonadota</taxon>
        <taxon>Alphaproteobacteria</taxon>
        <taxon>Hyphomicrobiales</taxon>
        <taxon>Nitrobacteraceae</taxon>
        <taxon>Bradyrhizobium</taxon>
    </lineage>
</organism>
<keyword evidence="1" id="KW-0812">Transmembrane</keyword>
<reference evidence="2" key="1">
    <citation type="submission" date="2020-05" db="EMBL/GenBank/DDBJ databases">
        <title>Nod-independent and nitrogen-fixing Bradyrhizobium aeschynomene sp. nov. isolated from nodules of Aeschynomene indica.</title>
        <authorList>
            <person name="Zhang Z."/>
        </authorList>
    </citation>
    <scope>NUCLEOTIDE SEQUENCE</scope>
    <source>
        <strain evidence="2">83012</strain>
    </source>
</reference>
<gene>
    <name evidence="2" type="primary">bchF</name>
    <name evidence="2" type="ORF">HL667_29770</name>
</gene>
<dbReference type="InterPro" id="IPR009905">
    <property type="entry name" value="BCHF"/>
</dbReference>
<comment type="caution">
    <text evidence="2">The sequence shown here is derived from an EMBL/GenBank/DDBJ whole genome shotgun (WGS) entry which is preliminary data.</text>
</comment>
<sequence>MSNHLYTSCDAQFTSATDPSLWSLLCFTPEKAPCAKRQALYTPEEKRRRDATPWTLVQGILAPLQFLVFLISLGLVARYLTTGEGLWLATASVVLKTALLYTIMITGSIWERVVFGRYLFAAAFFWEDVFSMLVIALHTAYLAAIVGHIGSAQQQMLLVLAAYAAYAINAAQFLLKLRAARLQDEAMAAATTERAS</sequence>